<name>A0A917UV82_9PSED</name>
<evidence type="ECO:0000256" key="3">
    <source>
        <dbReference type="ARBA" id="ARBA00023163"/>
    </source>
</evidence>
<dbReference type="InterPro" id="IPR016032">
    <property type="entry name" value="Sig_transdc_resp-reg_C-effctor"/>
</dbReference>
<dbReference type="InterPro" id="IPR000792">
    <property type="entry name" value="Tscrpt_reg_LuxR_C"/>
</dbReference>
<dbReference type="InterPro" id="IPR036388">
    <property type="entry name" value="WH-like_DNA-bd_sf"/>
</dbReference>
<dbReference type="Gene3D" id="3.40.50.2300">
    <property type="match status" value="1"/>
</dbReference>
<dbReference type="SUPFAM" id="SSF52172">
    <property type="entry name" value="CheY-like"/>
    <property type="match status" value="1"/>
</dbReference>
<dbReference type="Pfam" id="PF00196">
    <property type="entry name" value="GerE"/>
    <property type="match status" value="1"/>
</dbReference>
<dbReference type="InterPro" id="IPR001789">
    <property type="entry name" value="Sig_transdc_resp-reg_receiver"/>
</dbReference>
<dbReference type="SMART" id="SM00862">
    <property type="entry name" value="Trans_reg_C"/>
    <property type="match status" value="1"/>
</dbReference>
<keyword evidence="4" id="KW-0597">Phosphoprotein</keyword>
<dbReference type="EMBL" id="BMPO01000002">
    <property type="protein sequence ID" value="GGJ87710.1"/>
    <property type="molecule type" value="Genomic_DNA"/>
</dbReference>
<dbReference type="CDD" id="cd06170">
    <property type="entry name" value="LuxR_C_like"/>
    <property type="match status" value="1"/>
</dbReference>
<protein>
    <submittedName>
        <fullName evidence="9">Uncharacterized protein</fullName>
    </submittedName>
</protein>
<comment type="caution">
    <text evidence="9">The sequence shown here is derived from an EMBL/GenBank/DDBJ whole genome shotgun (WGS) entry which is preliminary data.</text>
</comment>
<dbReference type="AlphaFoldDB" id="A0A917UV82"/>
<dbReference type="RefSeq" id="WP_188982216.1">
    <property type="nucleotide sequence ID" value="NZ_BMPO01000002.1"/>
</dbReference>
<dbReference type="InterPro" id="IPR001867">
    <property type="entry name" value="OmpR/PhoB-type_DNA-bd"/>
</dbReference>
<dbReference type="SMART" id="SM00448">
    <property type="entry name" value="REC"/>
    <property type="match status" value="1"/>
</dbReference>
<dbReference type="PROSITE" id="PS00622">
    <property type="entry name" value="HTH_LUXR_1"/>
    <property type="match status" value="1"/>
</dbReference>
<evidence type="ECO:0000256" key="1">
    <source>
        <dbReference type="ARBA" id="ARBA00023015"/>
    </source>
</evidence>
<evidence type="ECO:0000313" key="10">
    <source>
        <dbReference type="Proteomes" id="UP000635983"/>
    </source>
</evidence>
<dbReference type="Proteomes" id="UP000635983">
    <property type="component" value="Unassembled WGS sequence"/>
</dbReference>
<feature type="domain" description="Response regulatory" evidence="7">
    <location>
        <begin position="121"/>
        <end position="235"/>
    </location>
</feature>
<dbReference type="Gene3D" id="1.10.10.10">
    <property type="entry name" value="Winged helix-like DNA-binding domain superfamily/Winged helix DNA-binding domain"/>
    <property type="match status" value="2"/>
</dbReference>
<accession>A0A917UV82</accession>
<dbReference type="PANTHER" id="PTHR44688:SF16">
    <property type="entry name" value="DNA-BINDING TRANSCRIPTIONAL ACTIVATOR DEVR_DOSR"/>
    <property type="match status" value="1"/>
</dbReference>
<proteinExistence type="predicted"/>
<dbReference type="PROSITE" id="PS50110">
    <property type="entry name" value="RESPONSE_REGULATORY"/>
    <property type="match status" value="1"/>
</dbReference>
<feature type="DNA-binding region" description="OmpR/PhoB-type" evidence="5">
    <location>
        <begin position="1"/>
        <end position="94"/>
    </location>
</feature>
<dbReference type="Pfam" id="PF00486">
    <property type="entry name" value="Trans_reg_C"/>
    <property type="match status" value="1"/>
</dbReference>
<dbReference type="GO" id="GO:0000160">
    <property type="term" value="P:phosphorelay signal transduction system"/>
    <property type="evidence" value="ECO:0007669"/>
    <property type="project" value="InterPro"/>
</dbReference>
<keyword evidence="10" id="KW-1185">Reference proteome</keyword>
<evidence type="ECO:0000259" key="8">
    <source>
        <dbReference type="PROSITE" id="PS51755"/>
    </source>
</evidence>
<evidence type="ECO:0000259" key="6">
    <source>
        <dbReference type="PROSITE" id="PS50043"/>
    </source>
</evidence>
<dbReference type="PRINTS" id="PR00038">
    <property type="entry name" value="HTHLUXR"/>
</dbReference>
<evidence type="ECO:0000259" key="7">
    <source>
        <dbReference type="PROSITE" id="PS50110"/>
    </source>
</evidence>
<dbReference type="PROSITE" id="PS51755">
    <property type="entry name" value="OMPR_PHOB"/>
    <property type="match status" value="1"/>
</dbReference>
<dbReference type="PROSITE" id="PS50043">
    <property type="entry name" value="HTH_LUXR_2"/>
    <property type="match status" value="1"/>
</dbReference>
<evidence type="ECO:0000313" key="9">
    <source>
        <dbReference type="EMBL" id="GGJ87710.1"/>
    </source>
</evidence>
<dbReference type="Pfam" id="PF00072">
    <property type="entry name" value="Response_reg"/>
    <property type="match status" value="1"/>
</dbReference>
<evidence type="ECO:0000256" key="2">
    <source>
        <dbReference type="ARBA" id="ARBA00023125"/>
    </source>
</evidence>
<evidence type="ECO:0000256" key="5">
    <source>
        <dbReference type="PROSITE-ProRule" id="PRU01091"/>
    </source>
</evidence>
<dbReference type="InterPro" id="IPR011006">
    <property type="entry name" value="CheY-like_superfamily"/>
</dbReference>
<sequence length="324" mass="35587">MVNLGSALISLDGGRLKKDGTLLPMSRPAEQIFKVLLSSLNQLVTKEELLSAVWPDRVVEENNLQVHISSIRKIAGLDRATLETVSGRGYRLNVMEAGGSDTTVVPPTRHRAFQTVEPVACVHVVDDECLVKTALVRQLRSAGITALGHASADEFLATCDFTAPSCLLLDVRLAQSSGFDLQAELAKRQAPIPIVFMTGFGTIDMSVRAMKAGAESFLTKPMDEAELLRVVSEAMIRAKVWHEETAADYAIRGRYDRLSEREKEVFKGVVAGYMNKEIAMALGVQEVTVKVYKKNVMLKMGATKLVELIDMSRVVLPERTRKTA</sequence>
<dbReference type="CDD" id="cd00383">
    <property type="entry name" value="trans_reg_C"/>
    <property type="match status" value="1"/>
</dbReference>
<reference evidence="9" key="2">
    <citation type="submission" date="2020-09" db="EMBL/GenBank/DDBJ databases">
        <authorList>
            <person name="Sun Q."/>
            <person name="Ohkuma M."/>
        </authorList>
    </citation>
    <scope>NUCLEOTIDE SEQUENCE</scope>
    <source>
        <strain evidence="9">JCM 30078</strain>
    </source>
</reference>
<dbReference type="GO" id="GO:0003677">
    <property type="term" value="F:DNA binding"/>
    <property type="evidence" value="ECO:0007669"/>
    <property type="project" value="UniProtKB-UniRule"/>
</dbReference>
<keyword evidence="1" id="KW-0805">Transcription regulation</keyword>
<dbReference type="SMART" id="SM00421">
    <property type="entry name" value="HTH_LUXR"/>
    <property type="match status" value="1"/>
</dbReference>
<evidence type="ECO:0000256" key="4">
    <source>
        <dbReference type="PROSITE-ProRule" id="PRU00169"/>
    </source>
</evidence>
<keyword evidence="2 5" id="KW-0238">DNA-binding</keyword>
<dbReference type="SUPFAM" id="SSF46894">
    <property type="entry name" value="C-terminal effector domain of the bipartite response regulators"/>
    <property type="match status" value="2"/>
</dbReference>
<dbReference type="GO" id="GO:0006355">
    <property type="term" value="P:regulation of DNA-templated transcription"/>
    <property type="evidence" value="ECO:0007669"/>
    <property type="project" value="InterPro"/>
</dbReference>
<feature type="domain" description="HTH luxR-type" evidence="6">
    <location>
        <begin position="251"/>
        <end position="316"/>
    </location>
</feature>
<reference evidence="9" key="1">
    <citation type="journal article" date="2014" name="Int. J. Syst. Evol. Microbiol.">
        <title>Complete genome sequence of Corynebacterium casei LMG S-19264T (=DSM 44701T), isolated from a smear-ripened cheese.</title>
        <authorList>
            <consortium name="US DOE Joint Genome Institute (JGI-PGF)"/>
            <person name="Walter F."/>
            <person name="Albersmeier A."/>
            <person name="Kalinowski J."/>
            <person name="Ruckert C."/>
        </authorList>
    </citation>
    <scope>NUCLEOTIDE SEQUENCE</scope>
    <source>
        <strain evidence="9">JCM 30078</strain>
    </source>
</reference>
<feature type="domain" description="OmpR/PhoB-type" evidence="8">
    <location>
        <begin position="1"/>
        <end position="94"/>
    </location>
</feature>
<keyword evidence="3" id="KW-0804">Transcription</keyword>
<dbReference type="PANTHER" id="PTHR44688">
    <property type="entry name" value="DNA-BINDING TRANSCRIPTIONAL ACTIVATOR DEVR_DOSR"/>
    <property type="match status" value="1"/>
</dbReference>
<organism evidence="9 10">
    <name type="scientific">Pseudomonas matsuisoli</name>
    <dbReference type="NCBI Taxonomy" id="1515666"/>
    <lineage>
        <taxon>Bacteria</taxon>
        <taxon>Pseudomonadati</taxon>
        <taxon>Pseudomonadota</taxon>
        <taxon>Gammaproteobacteria</taxon>
        <taxon>Pseudomonadales</taxon>
        <taxon>Pseudomonadaceae</taxon>
        <taxon>Pseudomonas</taxon>
    </lineage>
</organism>
<gene>
    <name evidence="9" type="ORF">GCM10009304_11840</name>
</gene>
<feature type="modified residue" description="4-aspartylphosphate" evidence="4">
    <location>
        <position position="170"/>
    </location>
</feature>